<keyword evidence="2" id="KW-1185">Reference proteome</keyword>
<dbReference type="Proteomes" id="UP001589747">
    <property type="component" value="Unassembled WGS sequence"/>
</dbReference>
<dbReference type="EMBL" id="JBHMDO010000022">
    <property type="protein sequence ID" value="MFB9326581.1"/>
    <property type="molecule type" value="Genomic_DNA"/>
</dbReference>
<organism evidence="1 2">
    <name type="scientific">Paenibacillus aurantiacus</name>
    <dbReference type="NCBI Taxonomy" id="1936118"/>
    <lineage>
        <taxon>Bacteria</taxon>
        <taxon>Bacillati</taxon>
        <taxon>Bacillota</taxon>
        <taxon>Bacilli</taxon>
        <taxon>Bacillales</taxon>
        <taxon>Paenibacillaceae</taxon>
        <taxon>Paenibacillus</taxon>
    </lineage>
</organism>
<dbReference type="Pfam" id="PF14398">
    <property type="entry name" value="ATPgrasp_YheCD"/>
    <property type="match status" value="1"/>
</dbReference>
<dbReference type="InterPro" id="IPR026838">
    <property type="entry name" value="YheC/D"/>
</dbReference>
<proteinExistence type="predicted"/>
<evidence type="ECO:0000313" key="2">
    <source>
        <dbReference type="Proteomes" id="UP001589747"/>
    </source>
</evidence>
<reference evidence="1 2" key="1">
    <citation type="submission" date="2024-09" db="EMBL/GenBank/DDBJ databases">
        <authorList>
            <person name="Sun Q."/>
            <person name="Mori K."/>
        </authorList>
    </citation>
    <scope>NUCLEOTIDE SEQUENCE [LARGE SCALE GENOMIC DNA]</scope>
    <source>
        <strain evidence="1 2">TISTR 2452</strain>
    </source>
</reference>
<comment type="caution">
    <text evidence="1">The sequence shown here is derived from an EMBL/GenBank/DDBJ whole genome shotgun (WGS) entry which is preliminary data.</text>
</comment>
<protein>
    <submittedName>
        <fullName evidence="1">YheC/YheD family protein</fullName>
    </submittedName>
</protein>
<dbReference type="SUPFAM" id="SSF56059">
    <property type="entry name" value="Glutathione synthetase ATP-binding domain-like"/>
    <property type="match status" value="1"/>
</dbReference>
<gene>
    <name evidence="1" type="ORF">ACFFSY_11710</name>
</gene>
<accession>A0ABV5KMY7</accession>
<dbReference type="Gene3D" id="3.30.470.20">
    <property type="entry name" value="ATP-grasp fold, B domain"/>
    <property type="match status" value="1"/>
</dbReference>
<name>A0ABV5KMY7_9BACL</name>
<dbReference type="RefSeq" id="WP_377494029.1">
    <property type="nucleotide sequence ID" value="NZ_JBHMDO010000022.1"/>
</dbReference>
<evidence type="ECO:0000313" key="1">
    <source>
        <dbReference type="EMBL" id="MFB9326581.1"/>
    </source>
</evidence>
<sequence>MAIQRVRSKWAKTNVLLQSPSLASRIPDTKRWGPRPLAVMLDQYEMVYVKPDGGTFGKGVMRVWKSGESEYSFQSGTVPHAFPSIASLSERLDAIIGGGNYLIQRGIPLLQYEGRSFDLRVMVQRSGTNRWEMTGIIGRLAQPNKIVTNYHSGGTLTDVTVLLRPYLDAEGQERLLAELRHLGTDTARQLSTTYPGLKEIGLDVAIDDQLRFWILEVNTMPDPYIFRALKDPAVFRKIYRYAMGYGRFKRSKKRRVMK</sequence>